<evidence type="ECO:0000313" key="5">
    <source>
        <dbReference type="Proteomes" id="UP001209229"/>
    </source>
</evidence>
<evidence type="ECO:0000256" key="2">
    <source>
        <dbReference type="ARBA" id="ARBA00022989"/>
    </source>
</evidence>
<dbReference type="EMBL" id="JAPDPJ010000363">
    <property type="protein sequence ID" value="MCW3789886.1"/>
    <property type="molecule type" value="Genomic_DNA"/>
</dbReference>
<comment type="caution">
    <text evidence="4">The sequence shown here is derived from an EMBL/GenBank/DDBJ whole genome shotgun (WGS) entry which is preliminary data.</text>
</comment>
<dbReference type="PROSITE" id="PS50268">
    <property type="entry name" value="CADHERIN_2"/>
    <property type="match status" value="1"/>
</dbReference>
<keyword evidence="5" id="KW-1185">Reference proteome</keyword>
<organism evidence="4 5">
    <name type="scientific">Plebeiibacterium sediminum</name>
    <dbReference type="NCBI Taxonomy" id="2992112"/>
    <lineage>
        <taxon>Bacteria</taxon>
        <taxon>Pseudomonadati</taxon>
        <taxon>Bacteroidota</taxon>
        <taxon>Bacteroidia</taxon>
        <taxon>Marinilabiliales</taxon>
        <taxon>Marinilabiliaceae</taxon>
        <taxon>Plebeiibacterium</taxon>
    </lineage>
</organism>
<dbReference type="Gene3D" id="2.60.40.60">
    <property type="entry name" value="Cadherins"/>
    <property type="match status" value="1"/>
</dbReference>
<name>A0AAE3SHZ3_9BACT</name>
<keyword evidence="1" id="KW-0812">Transmembrane</keyword>
<dbReference type="CDD" id="cd11304">
    <property type="entry name" value="Cadherin_repeat"/>
    <property type="match status" value="1"/>
</dbReference>
<dbReference type="GO" id="GO:0005886">
    <property type="term" value="C:plasma membrane"/>
    <property type="evidence" value="ECO:0007669"/>
    <property type="project" value="UniProtKB-SubCell"/>
</dbReference>
<dbReference type="PANTHER" id="PTHR24026">
    <property type="entry name" value="FAT ATYPICAL CADHERIN-RELATED"/>
    <property type="match status" value="1"/>
</dbReference>
<evidence type="ECO:0000313" key="4">
    <source>
        <dbReference type="EMBL" id="MCW3789886.1"/>
    </source>
</evidence>
<dbReference type="AlphaFoldDB" id="A0AAE3SHZ3"/>
<dbReference type="Pfam" id="PF00028">
    <property type="entry name" value="Cadherin"/>
    <property type="match status" value="1"/>
</dbReference>
<accession>A0AAE3SHZ3</accession>
<dbReference type="InterPro" id="IPR002126">
    <property type="entry name" value="Cadherin-like_dom"/>
</dbReference>
<dbReference type="GO" id="GO:0005509">
    <property type="term" value="F:calcium ion binding"/>
    <property type="evidence" value="ECO:0007669"/>
    <property type="project" value="InterPro"/>
</dbReference>
<gene>
    <name evidence="4" type="ORF">OM075_25825</name>
</gene>
<keyword evidence="2" id="KW-0472">Membrane</keyword>
<feature type="non-terminal residue" evidence="4">
    <location>
        <position position="126"/>
    </location>
</feature>
<dbReference type="InterPro" id="IPR015919">
    <property type="entry name" value="Cadherin-like_sf"/>
</dbReference>
<dbReference type="RefSeq" id="WP_301193412.1">
    <property type="nucleotide sequence ID" value="NZ_JAPDPJ010000363.1"/>
</dbReference>
<feature type="non-terminal residue" evidence="4">
    <location>
        <position position="1"/>
    </location>
</feature>
<keyword evidence="2" id="KW-1133">Transmembrane helix</keyword>
<dbReference type="SUPFAM" id="SSF49313">
    <property type="entry name" value="Cadherin-like"/>
    <property type="match status" value="1"/>
</dbReference>
<evidence type="ECO:0000256" key="1">
    <source>
        <dbReference type="ARBA" id="ARBA00022692"/>
    </source>
</evidence>
<reference evidence="4" key="1">
    <citation type="submission" date="2022-10" db="EMBL/GenBank/DDBJ databases">
        <authorList>
            <person name="Yu W.X."/>
        </authorList>
    </citation>
    <scope>NUCLEOTIDE SEQUENCE</scope>
    <source>
        <strain evidence="4">AAT</strain>
    </source>
</reference>
<proteinExistence type="predicted"/>
<dbReference type="SMART" id="SM00112">
    <property type="entry name" value="CA"/>
    <property type="match status" value="1"/>
</dbReference>
<dbReference type="GO" id="GO:0007156">
    <property type="term" value="P:homophilic cell adhesion via plasma membrane adhesion molecules"/>
    <property type="evidence" value="ECO:0007669"/>
    <property type="project" value="InterPro"/>
</dbReference>
<evidence type="ECO:0000259" key="3">
    <source>
        <dbReference type="PROSITE" id="PS50268"/>
    </source>
</evidence>
<sequence>ATDTSVAEGTTAVETVSATDADAGDSKTYSISGTDASFFTIGATSGVLTFTTAPDYENPSDSDANNVYVLNVTVTDGASHTDTKTINVTVTDVKDNSPVLTATDTSVAEGTTAVETVSATDADAGD</sequence>
<dbReference type="PANTHER" id="PTHR24026:SF126">
    <property type="entry name" value="PROTOCADHERIN FAT 4"/>
    <property type="match status" value="1"/>
</dbReference>
<dbReference type="Proteomes" id="UP001209229">
    <property type="component" value="Unassembled WGS sequence"/>
</dbReference>
<feature type="domain" description="Cadherin" evidence="3">
    <location>
        <begin position="11"/>
        <end position="100"/>
    </location>
</feature>
<protein>
    <submittedName>
        <fullName evidence="4">Cadherin repeat domain-containing protein</fullName>
    </submittedName>
</protein>